<name>A0ABQ0AFW8_9RHOB</name>
<keyword evidence="8" id="KW-0969">Cilium</keyword>
<reference evidence="8 9" key="1">
    <citation type="submission" date="2024-04" db="EMBL/GenBank/DDBJ databases">
        <title>Draft genome sequence of Pseudophaeobacter arcticus NBRC 116598.</title>
        <authorList>
            <person name="Miyakawa T."/>
            <person name="Kusuya Y."/>
            <person name="Miura T."/>
        </authorList>
    </citation>
    <scope>NUCLEOTIDE SEQUENCE [LARGE SCALE GENOMIC DNA]</scope>
    <source>
        <strain evidence="8 9">SU-CL00105</strain>
    </source>
</reference>
<evidence type="ECO:0000256" key="1">
    <source>
        <dbReference type="ARBA" id="ARBA00010577"/>
    </source>
</evidence>
<evidence type="ECO:0000256" key="3">
    <source>
        <dbReference type="ARBA" id="ARBA00022795"/>
    </source>
</evidence>
<dbReference type="InterPro" id="IPR005648">
    <property type="entry name" value="FlgD"/>
</dbReference>
<accession>A0ABQ0AFW8</accession>
<proteinExistence type="inferred from homology"/>
<evidence type="ECO:0000256" key="2">
    <source>
        <dbReference type="ARBA" id="ARBA00016013"/>
    </source>
</evidence>
<dbReference type="Gene3D" id="2.30.30.910">
    <property type="match status" value="1"/>
</dbReference>
<dbReference type="RefSeq" id="WP_297339444.1">
    <property type="nucleotide sequence ID" value="NZ_BAABWU010000001.1"/>
</dbReference>
<dbReference type="Proteomes" id="UP001441944">
    <property type="component" value="Unassembled WGS sequence"/>
</dbReference>
<evidence type="ECO:0000256" key="6">
    <source>
        <dbReference type="SAM" id="MobiDB-lite"/>
    </source>
</evidence>
<dbReference type="EMBL" id="BAABWU010000001">
    <property type="protein sequence ID" value="GAA6194694.1"/>
    <property type="molecule type" value="Genomic_DNA"/>
</dbReference>
<comment type="function">
    <text evidence="4 5">Required for flagellar hook formation. May act as a scaffolding protein.</text>
</comment>
<keyword evidence="8" id="KW-0282">Flagellum</keyword>
<dbReference type="Pfam" id="PF13860">
    <property type="entry name" value="FlgD_ig"/>
    <property type="match status" value="1"/>
</dbReference>
<evidence type="ECO:0000259" key="7">
    <source>
        <dbReference type="Pfam" id="PF13860"/>
    </source>
</evidence>
<comment type="caution">
    <text evidence="8">The sequence shown here is derived from an EMBL/GenBank/DDBJ whole genome shotgun (WGS) entry which is preliminary data.</text>
</comment>
<dbReference type="Pfam" id="PF03963">
    <property type="entry name" value="FlgD"/>
    <property type="match status" value="1"/>
</dbReference>
<keyword evidence="9" id="KW-1185">Reference proteome</keyword>
<feature type="domain" description="FlgD/Vpr Ig-like" evidence="7">
    <location>
        <begin position="104"/>
        <end position="173"/>
    </location>
</feature>
<evidence type="ECO:0000256" key="5">
    <source>
        <dbReference type="RuleBase" id="RU362076"/>
    </source>
</evidence>
<evidence type="ECO:0000313" key="8">
    <source>
        <dbReference type="EMBL" id="GAA6194694.1"/>
    </source>
</evidence>
<organism evidence="8 9">
    <name type="scientific">Pseudophaeobacter arcticus</name>
    <dbReference type="NCBI Taxonomy" id="385492"/>
    <lineage>
        <taxon>Bacteria</taxon>
        <taxon>Pseudomonadati</taxon>
        <taxon>Pseudomonadota</taxon>
        <taxon>Alphaproteobacteria</taxon>
        <taxon>Rhodobacterales</taxon>
        <taxon>Paracoccaceae</taxon>
        <taxon>Pseudophaeobacter</taxon>
    </lineage>
</organism>
<protein>
    <recommendedName>
        <fullName evidence="2 5">Basal-body rod modification protein FlgD</fullName>
    </recommendedName>
</protein>
<keyword evidence="8" id="KW-0966">Cell projection</keyword>
<sequence length="231" mass="24251">MTTEVSGNNYNTATTNSSAAGSGTNLTSDFDTFIKLLTAQAKYQDPTEPMDNTEYASQLAEFSMVEQQVLTNDNLGSALEQLGLGNMAALTGWVGMQVRAATAASFDGVNPVNVSPNPAAAADEVTLVVRNADGDEVNRIELPVSAEPYDWDGTDFSGDMAPAGDYTFIVESSVDGEVVLSEMAEVYTTVQETQLAGSDVVLINETGFAILATSVTALRDPSAETPAPEEA</sequence>
<comment type="similarity">
    <text evidence="1 5">Belongs to the FlgD family.</text>
</comment>
<dbReference type="InterPro" id="IPR025965">
    <property type="entry name" value="FlgD/Vpr_Ig-like"/>
</dbReference>
<evidence type="ECO:0000313" key="9">
    <source>
        <dbReference type="Proteomes" id="UP001441944"/>
    </source>
</evidence>
<keyword evidence="3 5" id="KW-1005">Bacterial flagellum biogenesis</keyword>
<feature type="region of interest" description="Disordered" evidence="6">
    <location>
        <begin position="1"/>
        <end position="22"/>
    </location>
</feature>
<gene>
    <name evidence="8" type="ORF">NBRC116598_01380</name>
</gene>
<dbReference type="Gene3D" id="2.60.40.4070">
    <property type="match status" value="1"/>
</dbReference>
<evidence type="ECO:0000256" key="4">
    <source>
        <dbReference type="ARBA" id="ARBA00024746"/>
    </source>
</evidence>